<gene>
    <name evidence="2" type="ORF">llap_15221</name>
</gene>
<dbReference type="PANTHER" id="PTHR33332">
    <property type="entry name" value="REVERSE TRANSCRIPTASE DOMAIN-CONTAINING PROTEIN"/>
    <property type="match status" value="1"/>
</dbReference>
<reference evidence="3" key="1">
    <citation type="submission" date="2017-11" db="EMBL/GenBank/DDBJ databases">
        <authorList>
            <person name="Lima N.C."/>
            <person name="Parody-Merino A.M."/>
            <person name="Battley P.F."/>
            <person name="Fidler A.E."/>
            <person name="Prosdocimi F."/>
        </authorList>
    </citation>
    <scope>NUCLEOTIDE SEQUENCE [LARGE SCALE GENOMIC DNA]</scope>
</reference>
<protein>
    <submittedName>
        <fullName evidence="2">Uncharacterized protein</fullName>
    </submittedName>
</protein>
<evidence type="ECO:0000256" key="1">
    <source>
        <dbReference type="SAM" id="MobiDB-lite"/>
    </source>
</evidence>
<dbReference type="EMBL" id="KZ509073">
    <property type="protein sequence ID" value="PKU34474.1"/>
    <property type="molecule type" value="Genomic_DNA"/>
</dbReference>
<reference evidence="3" key="2">
    <citation type="submission" date="2017-12" db="EMBL/GenBank/DDBJ databases">
        <title>Genome sequence of the Bar-tailed Godwit (Limosa lapponica baueri).</title>
        <authorList>
            <person name="Lima N.C.B."/>
            <person name="Parody-Merino A.M."/>
            <person name="Battley P.F."/>
            <person name="Fidler A.E."/>
            <person name="Prosdocimi F."/>
        </authorList>
    </citation>
    <scope>NUCLEOTIDE SEQUENCE [LARGE SCALE GENOMIC DNA]</scope>
</reference>
<dbReference type="AlphaFoldDB" id="A0A2I0TKX7"/>
<keyword evidence="3" id="KW-1185">Reference proteome</keyword>
<evidence type="ECO:0000313" key="3">
    <source>
        <dbReference type="Proteomes" id="UP000233556"/>
    </source>
</evidence>
<name>A0A2I0TKX7_LIMLA</name>
<organism evidence="2 3">
    <name type="scientific">Limosa lapponica baueri</name>
    <dbReference type="NCBI Taxonomy" id="1758121"/>
    <lineage>
        <taxon>Eukaryota</taxon>
        <taxon>Metazoa</taxon>
        <taxon>Chordata</taxon>
        <taxon>Craniata</taxon>
        <taxon>Vertebrata</taxon>
        <taxon>Euteleostomi</taxon>
        <taxon>Archelosauria</taxon>
        <taxon>Archosauria</taxon>
        <taxon>Dinosauria</taxon>
        <taxon>Saurischia</taxon>
        <taxon>Theropoda</taxon>
        <taxon>Coelurosauria</taxon>
        <taxon>Aves</taxon>
        <taxon>Neognathae</taxon>
        <taxon>Neoaves</taxon>
        <taxon>Charadriiformes</taxon>
        <taxon>Scolopacidae</taxon>
        <taxon>Limosa</taxon>
    </lineage>
</organism>
<feature type="region of interest" description="Disordered" evidence="1">
    <location>
        <begin position="119"/>
        <end position="141"/>
    </location>
</feature>
<dbReference type="Proteomes" id="UP000233556">
    <property type="component" value="Unassembled WGS sequence"/>
</dbReference>
<accession>A0A2I0TKX7</accession>
<proteinExistence type="predicted"/>
<dbReference type="OrthoDB" id="276744at2759"/>
<sequence length="141" mass="15811">MSQQCAQAAKKANSILACIRSCVASRSRAVMVPLYWALVRPPLEGCVQFWAPHSKKDIEVLECVQRRATKLVRGLESKSYEERLRELGMFSLEKRRLRGDLIALYNSLKGGCREVGVGPFSQGNNDRSRGNGLKLGQGRFR</sequence>
<evidence type="ECO:0000313" key="2">
    <source>
        <dbReference type="EMBL" id="PKU34474.1"/>
    </source>
</evidence>